<accession>A0A9P8L7S9</accession>
<feature type="compositionally biased region" description="Basic residues" evidence="1">
    <location>
        <begin position="241"/>
        <end position="251"/>
    </location>
</feature>
<sequence length="273" mass="30540">MHFFKNILHAFKKEDKADIHRSDRSDSKSSKSPKQPEWPQHPQQQRSSFTESIRKRFGRKTDVKGKEVTFQGRPISSPILPAGGWPWFALVKPTAMSPKTEHPSERTALPRDGGIDLQRATSSQEIPPPVPPKVALPVPSKIPMQPTQGSGGTSVSHSSGGTTRHSSQVVGRFNDPGFYTFSAGENCENSNQSIPRDLSNKKSNKKIPDIWKRTTRIGSQLTTIGPQVEDRQPDSLPTKQIARRPRSHHRPFQPYPPPSQPRARRQDSTRLEG</sequence>
<name>A0A9P8L7S9_9PEZI</name>
<reference evidence="2" key="1">
    <citation type="submission" date="2021-03" db="EMBL/GenBank/DDBJ databases">
        <title>Comparative genomics and phylogenomic investigation of the class Geoglossomycetes provide insights into ecological specialization and systematics.</title>
        <authorList>
            <person name="Melie T."/>
            <person name="Pirro S."/>
            <person name="Miller A.N."/>
            <person name="Quandt A."/>
        </authorList>
    </citation>
    <scope>NUCLEOTIDE SEQUENCE</scope>
    <source>
        <strain evidence="2">CAQ_001_2017</strain>
    </source>
</reference>
<feature type="compositionally biased region" description="Basic and acidic residues" evidence="1">
    <location>
        <begin position="264"/>
        <end position="273"/>
    </location>
</feature>
<feature type="region of interest" description="Disordered" evidence="1">
    <location>
        <begin position="184"/>
        <end position="273"/>
    </location>
</feature>
<comment type="caution">
    <text evidence="2">The sequence shown here is derived from an EMBL/GenBank/DDBJ whole genome shotgun (WGS) entry which is preliminary data.</text>
</comment>
<dbReference type="Proteomes" id="UP000750711">
    <property type="component" value="Unassembled WGS sequence"/>
</dbReference>
<feature type="region of interest" description="Disordered" evidence="1">
    <location>
        <begin position="14"/>
        <end position="76"/>
    </location>
</feature>
<feature type="compositionally biased region" description="Polar residues" evidence="1">
    <location>
        <begin position="216"/>
        <end position="225"/>
    </location>
</feature>
<evidence type="ECO:0000313" key="2">
    <source>
        <dbReference type="EMBL" id="KAH0553416.1"/>
    </source>
</evidence>
<dbReference type="EMBL" id="JAGHQM010001486">
    <property type="protein sequence ID" value="KAH0553416.1"/>
    <property type="molecule type" value="Genomic_DNA"/>
</dbReference>
<organism evidence="2 3">
    <name type="scientific">Trichoglossum hirsutum</name>
    <dbReference type="NCBI Taxonomy" id="265104"/>
    <lineage>
        <taxon>Eukaryota</taxon>
        <taxon>Fungi</taxon>
        <taxon>Dikarya</taxon>
        <taxon>Ascomycota</taxon>
        <taxon>Pezizomycotina</taxon>
        <taxon>Geoglossomycetes</taxon>
        <taxon>Geoglossales</taxon>
        <taxon>Geoglossaceae</taxon>
        <taxon>Trichoglossum</taxon>
    </lineage>
</organism>
<dbReference type="AlphaFoldDB" id="A0A9P8L7S9"/>
<gene>
    <name evidence="2" type="ORF">GP486_006514</name>
</gene>
<protein>
    <submittedName>
        <fullName evidence="2">Uncharacterized protein</fullName>
    </submittedName>
</protein>
<feature type="region of interest" description="Disordered" evidence="1">
    <location>
        <begin position="121"/>
        <end position="172"/>
    </location>
</feature>
<evidence type="ECO:0000256" key="1">
    <source>
        <dbReference type="SAM" id="MobiDB-lite"/>
    </source>
</evidence>
<evidence type="ECO:0000313" key="3">
    <source>
        <dbReference type="Proteomes" id="UP000750711"/>
    </source>
</evidence>
<feature type="compositionally biased region" description="Basic and acidic residues" evidence="1">
    <location>
        <begin position="14"/>
        <end position="29"/>
    </location>
</feature>
<keyword evidence="3" id="KW-1185">Reference proteome</keyword>
<proteinExistence type="predicted"/>
<feature type="compositionally biased region" description="Low complexity" evidence="1">
    <location>
        <begin position="153"/>
        <end position="167"/>
    </location>
</feature>
<feature type="compositionally biased region" description="Polar residues" evidence="1">
    <location>
        <begin position="41"/>
        <end position="51"/>
    </location>
</feature>